<proteinExistence type="predicted"/>
<protein>
    <recommendedName>
        <fullName evidence="1">Nucleotidyl transferase domain-containing protein</fullName>
    </recommendedName>
</protein>
<dbReference type="Pfam" id="PF00483">
    <property type="entry name" value="NTP_transferase"/>
    <property type="match status" value="1"/>
</dbReference>
<keyword evidence="3" id="KW-1185">Reference proteome</keyword>
<dbReference type="GO" id="GO:0004475">
    <property type="term" value="F:mannose-1-phosphate guanylyltransferase (GTP) activity"/>
    <property type="evidence" value="ECO:0007669"/>
    <property type="project" value="InterPro"/>
</dbReference>
<dbReference type="Proteomes" id="UP000054172">
    <property type="component" value="Unassembled WGS sequence"/>
</dbReference>
<dbReference type="PANTHER" id="PTHR46390:SF1">
    <property type="entry name" value="MANNOSE-1-PHOSPHATE GUANYLYLTRANSFERASE"/>
    <property type="match status" value="1"/>
</dbReference>
<evidence type="ECO:0000259" key="1">
    <source>
        <dbReference type="Pfam" id="PF00483"/>
    </source>
</evidence>
<dbReference type="SUPFAM" id="SSF53448">
    <property type="entry name" value="Nucleotide-diphospho-sugar transferases"/>
    <property type="match status" value="1"/>
</dbReference>
<accession>A0A0Q4B992</accession>
<dbReference type="Gene3D" id="3.90.550.10">
    <property type="entry name" value="Spore Coat Polysaccharide Biosynthesis Protein SpsA, Chain A"/>
    <property type="match status" value="1"/>
</dbReference>
<dbReference type="InterPro" id="IPR005835">
    <property type="entry name" value="NTP_transferase_dom"/>
</dbReference>
<dbReference type="InterPro" id="IPR029044">
    <property type="entry name" value="Nucleotide-diphossugar_trans"/>
</dbReference>
<comment type="caution">
    <text evidence="2">The sequence shown here is derived from an EMBL/GenBank/DDBJ whole genome shotgun (WGS) entry which is preliminary data.</text>
</comment>
<name>A0A0Q4B992_9BACT</name>
<gene>
    <name evidence="2" type="ORF">AL399_02815</name>
</gene>
<dbReference type="GO" id="GO:0009298">
    <property type="term" value="P:GDP-mannose biosynthetic process"/>
    <property type="evidence" value="ECO:0007669"/>
    <property type="project" value="TreeGrafter"/>
</dbReference>
<organism evidence="2 3">
    <name type="scientific">Candidatus [Bacteroides] periocalifornicus</name>
    <dbReference type="NCBI Taxonomy" id="1702214"/>
    <lineage>
        <taxon>Bacteria</taxon>
        <taxon>Pseudomonadati</taxon>
        <taxon>Bacteroidota</taxon>
    </lineage>
</organism>
<dbReference type="InterPro" id="IPR051161">
    <property type="entry name" value="Mannose-6P_isomerase_type2"/>
</dbReference>
<dbReference type="EMBL" id="LIIK01000009">
    <property type="protein sequence ID" value="KQM09210.1"/>
    <property type="molecule type" value="Genomic_DNA"/>
</dbReference>
<dbReference type="CDD" id="cd02509">
    <property type="entry name" value="GDP-M1P_Guanylyltransferase"/>
    <property type="match status" value="1"/>
</dbReference>
<evidence type="ECO:0000313" key="2">
    <source>
        <dbReference type="EMBL" id="KQM09210.1"/>
    </source>
</evidence>
<dbReference type="InterPro" id="IPR049577">
    <property type="entry name" value="GMPP_N"/>
</dbReference>
<dbReference type="STRING" id="1702214.AL399_02815"/>
<dbReference type="PATRIC" id="fig|1702214.3.peg.919"/>
<dbReference type="PANTHER" id="PTHR46390">
    <property type="entry name" value="MANNOSE-1-PHOSPHATE GUANYLYLTRANSFERASE"/>
    <property type="match status" value="1"/>
</dbReference>
<feature type="domain" description="Nucleotidyl transferase" evidence="1">
    <location>
        <begin position="9"/>
        <end position="282"/>
    </location>
</feature>
<dbReference type="SUPFAM" id="SSF159283">
    <property type="entry name" value="Guanosine diphospho-D-mannose pyrophosphorylase/mannose-6-phosphate isomerase linker domain"/>
    <property type="match status" value="1"/>
</dbReference>
<sequence length="355" mass="39429">MDFPHLHIIIMAGGAGVRFWPASTQAKPKQFLDILGCGETLLQATYRRARHLCPPTQIWVVTNAEYAPTVLEQLPELQSANVVGEPAKRNTGPCLMLASALVQRIDPLAEMLVLPSDHHIGNEGAFYRSVEEGVEYAQTREVLLTFGVRPHRAETGYGYIEVEQDARRDFLPVERFHEKPDAATAKRYVGQGNFFWNSGMFAWQNRVFRESMVRWQPALAAKFAPLEGGYSRGVVEQIYEAIEPISIDYALLELAGNVEVMPVDFAWSDLGAWQSVYEYLPKDALGNATQGSAVLLGTSNCLVSAPEGQLIVAKGLENYAVIQTEKSTLICPIAESEEMRRITAILGEKGYDDHL</sequence>
<reference evidence="2" key="1">
    <citation type="submission" date="2015-08" db="EMBL/GenBank/DDBJ databases">
        <title>Candidatus Bacteriodes Periocalifornicus.</title>
        <authorList>
            <person name="McLean J.S."/>
            <person name="Kelley S."/>
        </authorList>
    </citation>
    <scope>NUCLEOTIDE SEQUENCE [LARGE SCALE GENOMIC DNA]</scope>
    <source>
        <strain evidence="2">12B</strain>
    </source>
</reference>
<evidence type="ECO:0000313" key="3">
    <source>
        <dbReference type="Proteomes" id="UP000054172"/>
    </source>
</evidence>
<dbReference type="AlphaFoldDB" id="A0A0Q4B992"/>